<dbReference type="GO" id="GO:0016020">
    <property type="term" value="C:membrane"/>
    <property type="evidence" value="ECO:0007669"/>
    <property type="project" value="InterPro"/>
</dbReference>
<evidence type="ECO:0000313" key="11">
    <source>
        <dbReference type="EMBL" id="KZM34380.1"/>
    </source>
</evidence>
<dbReference type="OrthoDB" id="227596at2"/>
<evidence type="ECO:0000256" key="5">
    <source>
        <dbReference type="ARBA" id="ARBA00022741"/>
    </source>
</evidence>
<dbReference type="InterPro" id="IPR050482">
    <property type="entry name" value="Sensor_HK_TwoCompSys"/>
</dbReference>
<dbReference type="PATRIC" id="fig|43678.3.peg.3081"/>
<proteinExistence type="predicted"/>
<comment type="caution">
    <text evidence="11">The sequence shown here is derived from an EMBL/GenBank/DDBJ whole genome shotgun (WGS) entry which is preliminary data.</text>
</comment>
<evidence type="ECO:0000256" key="3">
    <source>
        <dbReference type="ARBA" id="ARBA00022553"/>
    </source>
</evidence>
<evidence type="ECO:0000256" key="8">
    <source>
        <dbReference type="ARBA" id="ARBA00023012"/>
    </source>
</evidence>
<dbReference type="GO" id="GO:0005524">
    <property type="term" value="F:ATP binding"/>
    <property type="evidence" value="ECO:0007669"/>
    <property type="project" value="UniProtKB-KW"/>
</dbReference>
<gene>
    <name evidence="11" type="primary">desK_6</name>
    <name evidence="11" type="ORF">OJAG_29440</name>
</gene>
<dbReference type="PANTHER" id="PTHR24421">
    <property type="entry name" value="NITRATE/NITRITE SENSOR PROTEIN NARX-RELATED"/>
    <property type="match status" value="1"/>
</dbReference>
<evidence type="ECO:0000256" key="9">
    <source>
        <dbReference type="SAM" id="Phobius"/>
    </source>
</evidence>
<organism evidence="11 12">
    <name type="scientific">Oerskovia enterophila</name>
    <dbReference type="NCBI Taxonomy" id="43678"/>
    <lineage>
        <taxon>Bacteria</taxon>
        <taxon>Bacillati</taxon>
        <taxon>Actinomycetota</taxon>
        <taxon>Actinomycetes</taxon>
        <taxon>Micrococcales</taxon>
        <taxon>Cellulomonadaceae</taxon>
        <taxon>Oerskovia</taxon>
    </lineage>
</organism>
<keyword evidence="9" id="KW-0472">Membrane</keyword>
<evidence type="ECO:0000313" key="12">
    <source>
        <dbReference type="Proteomes" id="UP000076447"/>
    </source>
</evidence>
<keyword evidence="9" id="KW-1133">Transmembrane helix</keyword>
<reference evidence="11 12" key="1">
    <citation type="submission" date="2016-01" db="EMBL/GenBank/DDBJ databases">
        <title>Genome sequence of Oerskovia enterophila VJag, an agar and cellulose degrading bacterium.</title>
        <authorList>
            <person name="Poehlein A."/>
            <person name="Jag V."/>
            <person name="Bengelsdorf F."/>
            <person name="Duerre P."/>
            <person name="Daniel R."/>
        </authorList>
    </citation>
    <scope>NUCLEOTIDE SEQUENCE [LARGE SCALE GENOMIC DNA]</scope>
    <source>
        <strain evidence="11 12">VJag</strain>
    </source>
</reference>
<evidence type="ECO:0000259" key="10">
    <source>
        <dbReference type="Pfam" id="PF07730"/>
    </source>
</evidence>
<dbReference type="STRING" id="43678.OJAG_29440"/>
<keyword evidence="4 11" id="KW-0808">Transferase</keyword>
<dbReference type="InterPro" id="IPR036890">
    <property type="entry name" value="HATPase_C_sf"/>
</dbReference>
<keyword evidence="5" id="KW-0547">Nucleotide-binding</keyword>
<evidence type="ECO:0000256" key="2">
    <source>
        <dbReference type="ARBA" id="ARBA00012438"/>
    </source>
</evidence>
<dbReference type="RefSeq" id="WP_068709395.1">
    <property type="nucleotide sequence ID" value="NZ_LRIE01000080.1"/>
</dbReference>
<protein>
    <recommendedName>
        <fullName evidence="2">histidine kinase</fullName>
        <ecNumber evidence="2">2.7.13.3</ecNumber>
    </recommendedName>
</protein>
<evidence type="ECO:0000256" key="4">
    <source>
        <dbReference type="ARBA" id="ARBA00022679"/>
    </source>
</evidence>
<evidence type="ECO:0000256" key="1">
    <source>
        <dbReference type="ARBA" id="ARBA00000085"/>
    </source>
</evidence>
<feature type="transmembrane region" description="Helical" evidence="9">
    <location>
        <begin position="21"/>
        <end position="50"/>
    </location>
</feature>
<evidence type="ECO:0000256" key="6">
    <source>
        <dbReference type="ARBA" id="ARBA00022777"/>
    </source>
</evidence>
<dbReference type="Pfam" id="PF07730">
    <property type="entry name" value="HisKA_3"/>
    <property type="match status" value="1"/>
</dbReference>
<feature type="transmembrane region" description="Helical" evidence="9">
    <location>
        <begin position="70"/>
        <end position="89"/>
    </location>
</feature>
<comment type="catalytic activity">
    <reaction evidence="1">
        <text>ATP + protein L-histidine = ADP + protein N-phospho-L-histidine.</text>
        <dbReference type="EC" id="2.7.13.3"/>
    </reaction>
</comment>
<dbReference type="GO" id="GO:0046983">
    <property type="term" value="F:protein dimerization activity"/>
    <property type="evidence" value="ECO:0007669"/>
    <property type="project" value="InterPro"/>
</dbReference>
<feature type="transmembrane region" description="Helical" evidence="9">
    <location>
        <begin position="121"/>
        <end position="154"/>
    </location>
</feature>
<dbReference type="Gene3D" id="3.30.565.10">
    <property type="entry name" value="Histidine kinase-like ATPase, C-terminal domain"/>
    <property type="match status" value="1"/>
</dbReference>
<dbReference type="SUPFAM" id="SSF55874">
    <property type="entry name" value="ATPase domain of HSP90 chaperone/DNA topoisomerase II/histidine kinase"/>
    <property type="match status" value="1"/>
</dbReference>
<keyword evidence="8" id="KW-0902">Two-component regulatory system</keyword>
<evidence type="ECO:0000256" key="7">
    <source>
        <dbReference type="ARBA" id="ARBA00022840"/>
    </source>
</evidence>
<keyword evidence="6 11" id="KW-0418">Kinase</keyword>
<keyword evidence="9" id="KW-0812">Transmembrane</keyword>
<sequence length="429" mass="44816">MSGSSPDRARPAPRPRFSPRALVAPLTSGATVRAGVFLVVGGVVAGAYGLLGAGFVQMFAEPRTATPTTVVLAIVATTLAAVPPFLAPVRAVEVLAVRTLLDVDVPVPSGRPGPAARWRGAAWFALHLLLGLVAVVVLLAVVPLVLDLVLSVLGAPFVDPGWLPGVLEGEAARIALALLVLLALPYAVVGARAVLRSAAPLLLGPDQSERIAELEAQAARLTARNRLARDVHDGVGHALTITVLQAAAATRTLETDPRASRRALEAIEETGRHALAELDDLLRRLRDPGSEASAEHDDDVAMLVRHARAAGAHVTLRLVGEVGRAPLTVTREIYRIAQESLTNALRHAPGAPIHVRVVRADDLRIEVRHPWSPPPGGASVRRGRGLPGMQERVTALGGTLFAGPDGGAWVVRASLPLGVPEAASDEVTP</sequence>
<accession>A0A163QP49</accession>
<name>A0A163QP49_9CELL</name>
<dbReference type="EMBL" id="LRIE01000080">
    <property type="protein sequence ID" value="KZM34380.1"/>
    <property type="molecule type" value="Genomic_DNA"/>
</dbReference>
<keyword evidence="3" id="KW-0597">Phosphoprotein</keyword>
<dbReference type="EC" id="2.7.13.3" evidence="2"/>
<keyword evidence="7" id="KW-0067">ATP-binding</keyword>
<dbReference type="GO" id="GO:0000155">
    <property type="term" value="F:phosphorelay sensor kinase activity"/>
    <property type="evidence" value="ECO:0007669"/>
    <property type="project" value="InterPro"/>
</dbReference>
<dbReference type="InterPro" id="IPR011712">
    <property type="entry name" value="Sig_transdc_His_kin_sub3_dim/P"/>
</dbReference>
<feature type="transmembrane region" description="Helical" evidence="9">
    <location>
        <begin position="174"/>
        <end position="195"/>
    </location>
</feature>
<dbReference type="Gene3D" id="1.20.5.1930">
    <property type="match status" value="1"/>
</dbReference>
<dbReference type="PANTHER" id="PTHR24421:SF10">
    <property type="entry name" value="NITRATE_NITRITE SENSOR PROTEIN NARQ"/>
    <property type="match status" value="1"/>
</dbReference>
<dbReference type="Proteomes" id="UP000076447">
    <property type="component" value="Unassembled WGS sequence"/>
</dbReference>
<feature type="domain" description="Signal transduction histidine kinase subgroup 3 dimerisation and phosphoacceptor" evidence="10">
    <location>
        <begin position="224"/>
        <end position="289"/>
    </location>
</feature>
<dbReference type="CDD" id="cd16917">
    <property type="entry name" value="HATPase_UhpB-NarQ-NarX-like"/>
    <property type="match status" value="1"/>
</dbReference>
<dbReference type="AlphaFoldDB" id="A0A163QP49"/>